<keyword evidence="4 8" id="KW-0963">Cytoplasm</keyword>
<gene>
    <name evidence="10" type="ORF">IWX46DRAFT_333536</name>
</gene>
<dbReference type="CDD" id="cd04087">
    <property type="entry name" value="PTPA"/>
    <property type="match status" value="1"/>
</dbReference>
<dbReference type="InterPro" id="IPR004327">
    <property type="entry name" value="Phstyr_phstse_ac"/>
</dbReference>
<protein>
    <recommendedName>
        <fullName evidence="8">Serine/threonine-protein phosphatase 2A activator</fullName>
        <ecNumber evidence="8">5.2.1.8</ecNumber>
    </recommendedName>
    <alternativeName>
        <fullName evidence="8">Phosphotyrosyl phosphatase activator</fullName>
    </alternativeName>
</protein>
<proteinExistence type="inferred from homology"/>
<dbReference type="InterPro" id="IPR037218">
    <property type="entry name" value="PTPA_sf"/>
</dbReference>
<name>A0ABR1LE06_9PEZI</name>
<keyword evidence="5 8" id="KW-0697">Rotamase</keyword>
<dbReference type="PANTHER" id="PTHR10012">
    <property type="entry name" value="SERINE/THREONINE-PROTEIN PHOSPHATASE 2A REGULATORY SUBUNIT B"/>
    <property type="match status" value="1"/>
</dbReference>
<sequence>MSSPLSDPNSNGNTVAASASPSVPDPKLPISISPGCAADKLPRLTPRTKKPNGAADDSASSTANPSPIPAPATPALPEPLRPGSSHKFVTPTRRILSKRDHSLFQASPTHSLLLAFIFTLSESVAQTRMRAVARRPRSSLHPTVAGILSVLETIESEELAAHPADDNGGSRFGNPAFRGFVDGVVARMGEWHERVGVKDPAAVTECAAYLRQAFGSRARIDYGSGHELNFWVWVLCLYQLGLFPMPSKKKADKQREQNGNAEPDEGTAVAQSLVLVVFPTYLRLMRKIQTTYYLEPAGSHGVWGLDDYQFLPFLFGASQLLSHRYIRPKSIHSALALEEGAPDYLYLDQVAFVNSVKSVEGLRWHSPMLDDISAARSWDKIEGGMRKMFVNEVLGKLPVMQHFLFGSLVPAADGMSAGDVGDDAAEERVASGEAADSDEGRVVVHDDEDGKRHVHAANSWGDCCGIRVPSSAGAVGEMKKRMGTQGLRRLPFD</sequence>
<comment type="subcellular location">
    <subcellularLocation>
        <location evidence="2 8">Cytoplasm</location>
    </subcellularLocation>
</comment>
<dbReference type="Proteomes" id="UP001365128">
    <property type="component" value="Unassembled WGS sequence"/>
</dbReference>
<dbReference type="PIRSF" id="PIRSF016325">
    <property type="entry name" value="Phstyr_phstse_ac"/>
    <property type="match status" value="1"/>
</dbReference>
<dbReference type="PANTHER" id="PTHR10012:SF5">
    <property type="entry name" value="SERINE_THREONINE-PROTEIN PHOSPHATASE 2A ACTIVATOR 2"/>
    <property type="match status" value="1"/>
</dbReference>
<evidence type="ECO:0000256" key="8">
    <source>
        <dbReference type="RuleBase" id="RU361210"/>
    </source>
</evidence>
<comment type="function">
    <text evidence="7">PPIases accelerate the folding of proteins. It catalyzes the cis-trans isomerization of proline imidic peptide bonds in oligopeptides. Acts as a regulatory subunit for PP2A-like phosphatases modulating their activity or substrate specificity, probably by inducing a conformational change in the catalytic subunit, a direct target of the PPIase. Can reactivate inactive phosphatase PP2A-phosphatase methylesterase complexes (PP2Ai) in presence of ATP and Mg(2+) by dissociating the inactive form from the complex.</text>
</comment>
<keyword evidence="11" id="KW-1185">Reference proteome</keyword>
<feature type="compositionally biased region" description="Polar residues" evidence="9">
    <location>
        <begin position="1"/>
        <end position="21"/>
    </location>
</feature>
<comment type="similarity">
    <text evidence="3 8">Belongs to the PTPA-type PPIase family.</text>
</comment>
<evidence type="ECO:0000256" key="7">
    <source>
        <dbReference type="ARBA" id="ARBA00025287"/>
    </source>
</evidence>
<evidence type="ECO:0000256" key="1">
    <source>
        <dbReference type="ARBA" id="ARBA00000971"/>
    </source>
</evidence>
<evidence type="ECO:0000256" key="6">
    <source>
        <dbReference type="ARBA" id="ARBA00023235"/>
    </source>
</evidence>
<dbReference type="Gene3D" id="1.20.120.1150">
    <property type="match status" value="1"/>
</dbReference>
<evidence type="ECO:0000313" key="11">
    <source>
        <dbReference type="Proteomes" id="UP001365128"/>
    </source>
</evidence>
<dbReference type="EC" id="5.2.1.8" evidence="8"/>
<evidence type="ECO:0000256" key="2">
    <source>
        <dbReference type="ARBA" id="ARBA00004496"/>
    </source>
</evidence>
<dbReference type="InterPro" id="IPR043170">
    <property type="entry name" value="PTPA_C_lid"/>
</dbReference>
<reference evidence="10 11" key="1">
    <citation type="submission" date="2024-04" db="EMBL/GenBank/DDBJ databases">
        <title>Phyllosticta paracitricarpa is synonymous to the EU quarantine fungus P. citricarpa based on phylogenomic analyses.</title>
        <authorList>
            <consortium name="Lawrence Berkeley National Laboratory"/>
            <person name="Van Ingen-Buijs V.A."/>
            <person name="Van Westerhoven A.C."/>
            <person name="Haridas S."/>
            <person name="Skiadas P."/>
            <person name="Martin F."/>
            <person name="Groenewald J.Z."/>
            <person name="Crous P.W."/>
            <person name="Seidl M.F."/>
        </authorList>
    </citation>
    <scope>NUCLEOTIDE SEQUENCE [LARGE SCALE GENOMIC DNA]</scope>
    <source>
        <strain evidence="10 11">CBS 122670</strain>
    </source>
</reference>
<evidence type="ECO:0000313" key="10">
    <source>
        <dbReference type="EMBL" id="KAK7533457.1"/>
    </source>
</evidence>
<comment type="caution">
    <text evidence="10">The sequence shown here is derived from an EMBL/GenBank/DDBJ whole genome shotgun (WGS) entry which is preliminary data.</text>
</comment>
<feature type="region of interest" description="Disordered" evidence="9">
    <location>
        <begin position="1"/>
        <end position="87"/>
    </location>
</feature>
<evidence type="ECO:0000256" key="4">
    <source>
        <dbReference type="ARBA" id="ARBA00022490"/>
    </source>
</evidence>
<evidence type="ECO:0000256" key="3">
    <source>
        <dbReference type="ARBA" id="ARBA00011019"/>
    </source>
</evidence>
<dbReference type="EMBL" id="JBBPDW010000047">
    <property type="protein sequence ID" value="KAK7533457.1"/>
    <property type="molecule type" value="Genomic_DNA"/>
</dbReference>
<keyword evidence="6 8" id="KW-0413">Isomerase</keyword>
<comment type="catalytic activity">
    <reaction evidence="1 8">
        <text>[protein]-peptidylproline (omega=180) = [protein]-peptidylproline (omega=0)</text>
        <dbReference type="Rhea" id="RHEA:16237"/>
        <dbReference type="Rhea" id="RHEA-COMP:10747"/>
        <dbReference type="Rhea" id="RHEA-COMP:10748"/>
        <dbReference type="ChEBI" id="CHEBI:83833"/>
        <dbReference type="ChEBI" id="CHEBI:83834"/>
        <dbReference type="EC" id="5.2.1.8"/>
    </reaction>
</comment>
<dbReference type="SUPFAM" id="SSF140984">
    <property type="entry name" value="PTPA-like"/>
    <property type="match status" value="1"/>
</dbReference>
<evidence type="ECO:0000256" key="5">
    <source>
        <dbReference type="ARBA" id="ARBA00023110"/>
    </source>
</evidence>
<dbReference type="Pfam" id="PF03095">
    <property type="entry name" value="PTPA"/>
    <property type="match status" value="1"/>
</dbReference>
<accession>A0ABR1LE06</accession>
<organism evidence="10 11">
    <name type="scientific">Phyllosticta citricarpa</name>
    <dbReference type="NCBI Taxonomy" id="55181"/>
    <lineage>
        <taxon>Eukaryota</taxon>
        <taxon>Fungi</taxon>
        <taxon>Dikarya</taxon>
        <taxon>Ascomycota</taxon>
        <taxon>Pezizomycotina</taxon>
        <taxon>Dothideomycetes</taxon>
        <taxon>Dothideomycetes incertae sedis</taxon>
        <taxon>Botryosphaeriales</taxon>
        <taxon>Phyllostictaceae</taxon>
        <taxon>Phyllosticta</taxon>
    </lineage>
</organism>
<evidence type="ECO:0000256" key="9">
    <source>
        <dbReference type="SAM" id="MobiDB-lite"/>
    </source>
</evidence>
<feature type="compositionally biased region" description="Pro residues" evidence="9">
    <location>
        <begin position="66"/>
        <end position="80"/>
    </location>
</feature>